<comment type="caution">
    <text evidence="10">The sequence shown here is derived from an EMBL/GenBank/DDBJ whole genome shotgun (WGS) entry which is preliminary data.</text>
</comment>
<dbReference type="InterPro" id="IPR040523">
    <property type="entry name" value="AsnC_trans_reg2"/>
</dbReference>
<dbReference type="InterPro" id="IPR050684">
    <property type="entry name" value="HTH-Siroheme_Decarb"/>
</dbReference>
<dbReference type="Pfam" id="PF17805">
    <property type="entry name" value="AsnC_trans_reg2"/>
    <property type="match status" value="1"/>
</dbReference>
<keyword evidence="2" id="KW-0350">Heme biosynthesis</keyword>
<protein>
    <recommendedName>
        <fullName evidence="5">siroheme decarboxylase</fullName>
        <ecNumber evidence="5">4.1.1.111</ecNumber>
    </recommendedName>
</protein>
<keyword evidence="3" id="KW-0456">Lyase</keyword>
<dbReference type="InterPro" id="IPR053953">
    <property type="entry name" value="NirdL-like_HTH"/>
</dbReference>
<evidence type="ECO:0000256" key="5">
    <source>
        <dbReference type="ARBA" id="ARBA00023471"/>
    </source>
</evidence>
<organism evidence="10 11">
    <name type="scientific">Desulfovibrio porci</name>
    <dbReference type="NCBI Taxonomy" id="2605782"/>
    <lineage>
        <taxon>Bacteria</taxon>
        <taxon>Pseudomonadati</taxon>
        <taxon>Thermodesulfobacteriota</taxon>
        <taxon>Desulfovibrionia</taxon>
        <taxon>Desulfovibrionales</taxon>
        <taxon>Desulfovibrionaceae</taxon>
        <taxon>Desulfovibrio</taxon>
    </lineage>
</organism>
<sequence>MNKQTRKAGEGGALPPADSRMDSLDRQLLDIIQTDFPLTPRPYAELGQRLGIPEEEALERVRTLRGRKIIRRLGANFQSAKLGFVSTLCAAKVPEDKLDAFIAEVNARPGVTHNYLREHNYNVWFTLISPSREEAQAVLDEISARTGVAILNLPATKLFKIRVDFRMGDEA</sequence>
<dbReference type="EC" id="4.1.1.111" evidence="5"/>
<comment type="pathway">
    <text evidence="1">Porphyrin-containing compound metabolism; protoheme biosynthesis.</text>
</comment>
<feature type="domain" description="Siroheme decarboxylase NirL-like HTH" evidence="9">
    <location>
        <begin position="25"/>
        <end position="71"/>
    </location>
</feature>
<dbReference type="PANTHER" id="PTHR43413">
    <property type="entry name" value="TRANSCRIPTIONAL REGULATOR, ASNC FAMILY"/>
    <property type="match status" value="1"/>
</dbReference>
<gene>
    <name evidence="10" type="ORF">FYJ44_12900</name>
</gene>
<evidence type="ECO:0000259" key="8">
    <source>
        <dbReference type="Pfam" id="PF17805"/>
    </source>
</evidence>
<keyword evidence="11" id="KW-1185">Reference proteome</keyword>
<dbReference type="SMART" id="SM00344">
    <property type="entry name" value="HTH_ASNC"/>
    <property type="match status" value="1"/>
</dbReference>
<dbReference type="InterPro" id="IPR036388">
    <property type="entry name" value="WH-like_DNA-bd_sf"/>
</dbReference>
<dbReference type="InterPro" id="IPR036390">
    <property type="entry name" value="WH_DNA-bd_sf"/>
</dbReference>
<dbReference type="Proteomes" id="UP000477488">
    <property type="component" value="Unassembled WGS sequence"/>
</dbReference>
<dbReference type="AlphaFoldDB" id="A0A6L5XNT5"/>
<evidence type="ECO:0000256" key="7">
    <source>
        <dbReference type="SAM" id="MobiDB-lite"/>
    </source>
</evidence>
<comment type="catalytic activity">
    <reaction evidence="6">
        <text>siroheme + 2 H(+) = 12,18-didecarboxysiroheme + 2 CO2</text>
        <dbReference type="Rhea" id="RHEA:19093"/>
        <dbReference type="ChEBI" id="CHEBI:15378"/>
        <dbReference type="ChEBI" id="CHEBI:16526"/>
        <dbReference type="ChEBI" id="CHEBI:60052"/>
        <dbReference type="ChEBI" id="CHEBI:140497"/>
        <dbReference type="EC" id="4.1.1.111"/>
    </reaction>
</comment>
<dbReference type="UniPathway" id="UPA00252"/>
<evidence type="ECO:0000256" key="4">
    <source>
        <dbReference type="ARBA" id="ARBA00023457"/>
    </source>
</evidence>
<dbReference type="Gene3D" id="3.30.70.3460">
    <property type="match status" value="1"/>
</dbReference>
<accession>A0A6L5XNT5</accession>
<dbReference type="GO" id="GO:0016829">
    <property type="term" value="F:lyase activity"/>
    <property type="evidence" value="ECO:0007669"/>
    <property type="project" value="UniProtKB-KW"/>
</dbReference>
<dbReference type="Gene3D" id="1.10.10.10">
    <property type="entry name" value="Winged helix-like DNA-binding domain superfamily/Winged helix DNA-binding domain"/>
    <property type="match status" value="1"/>
</dbReference>
<dbReference type="InterPro" id="IPR019888">
    <property type="entry name" value="Tscrpt_reg_AsnC-like"/>
</dbReference>
<dbReference type="GO" id="GO:0006783">
    <property type="term" value="P:heme biosynthetic process"/>
    <property type="evidence" value="ECO:0007669"/>
    <property type="project" value="UniProtKB-KW"/>
</dbReference>
<evidence type="ECO:0000256" key="3">
    <source>
        <dbReference type="ARBA" id="ARBA00023239"/>
    </source>
</evidence>
<feature type="domain" description="Siroheme decarboxylase AsnC-like ligand binding" evidence="8">
    <location>
        <begin position="81"/>
        <end position="160"/>
    </location>
</feature>
<feature type="region of interest" description="Disordered" evidence="7">
    <location>
        <begin position="1"/>
        <end position="20"/>
    </location>
</feature>
<dbReference type="EMBL" id="VUMH01000016">
    <property type="protein sequence ID" value="MSS28908.1"/>
    <property type="molecule type" value="Genomic_DNA"/>
</dbReference>
<evidence type="ECO:0000256" key="6">
    <source>
        <dbReference type="ARBA" id="ARBA00048470"/>
    </source>
</evidence>
<reference evidence="10 11" key="1">
    <citation type="submission" date="2019-09" db="EMBL/GenBank/DDBJ databases">
        <title>In-depth cultivation of the pig gut microbiome towards novel bacterial diversity and tailored functional studies.</title>
        <authorList>
            <person name="Wylensek D."/>
            <person name="Hitch T.C.A."/>
            <person name="Clavel T."/>
        </authorList>
    </citation>
    <scope>NUCLEOTIDE SEQUENCE [LARGE SCALE GENOMIC DNA]</scope>
    <source>
        <strain evidence="10 11">PG-178-WT-4</strain>
    </source>
</reference>
<proteinExistence type="inferred from homology"/>
<dbReference type="PANTHER" id="PTHR43413:SF1">
    <property type="entry name" value="SIROHEME DECARBOXYLASE NIRL SUBUNIT"/>
    <property type="match status" value="1"/>
</dbReference>
<evidence type="ECO:0000256" key="1">
    <source>
        <dbReference type="ARBA" id="ARBA00004744"/>
    </source>
</evidence>
<evidence type="ECO:0000256" key="2">
    <source>
        <dbReference type="ARBA" id="ARBA00023133"/>
    </source>
</evidence>
<evidence type="ECO:0000259" key="9">
    <source>
        <dbReference type="Pfam" id="PF22451"/>
    </source>
</evidence>
<evidence type="ECO:0000313" key="11">
    <source>
        <dbReference type="Proteomes" id="UP000477488"/>
    </source>
</evidence>
<dbReference type="SUPFAM" id="SSF46785">
    <property type="entry name" value="Winged helix' DNA-binding domain"/>
    <property type="match status" value="1"/>
</dbReference>
<dbReference type="Pfam" id="PF22451">
    <property type="entry name" value="NirdL-like_HTH"/>
    <property type="match status" value="1"/>
</dbReference>
<evidence type="ECO:0000313" key="10">
    <source>
        <dbReference type="EMBL" id="MSS28908.1"/>
    </source>
</evidence>
<comment type="similarity">
    <text evidence="4">Belongs to the Ahb/Nir family.</text>
</comment>
<name>A0A6L5XNT5_9BACT</name>